<feature type="domain" description="ABC transmembrane type-1" evidence="6">
    <location>
        <begin position="79"/>
        <end position="294"/>
    </location>
</feature>
<feature type="transmembrane region" description="Helical" evidence="5">
    <location>
        <begin position="220"/>
        <end position="241"/>
    </location>
</feature>
<dbReference type="RefSeq" id="WP_227614807.1">
    <property type="nucleotide sequence ID" value="NZ_JAJEPR010000008.1"/>
</dbReference>
<dbReference type="Gene3D" id="1.10.3720.10">
    <property type="entry name" value="MetI-like"/>
    <property type="match status" value="1"/>
</dbReference>
<comment type="subcellular location">
    <subcellularLocation>
        <location evidence="5">Cell membrane</location>
        <topology evidence="5">Multi-pass membrane protein</topology>
    </subcellularLocation>
    <subcellularLocation>
        <location evidence="1">Membrane</location>
        <topology evidence="1">Multi-pass membrane protein</topology>
    </subcellularLocation>
</comment>
<dbReference type="AlphaFoldDB" id="A0AAE3DRY6"/>
<gene>
    <name evidence="7" type="ORF">LKD71_06565</name>
</gene>
<evidence type="ECO:0000256" key="5">
    <source>
        <dbReference type="RuleBase" id="RU363032"/>
    </source>
</evidence>
<feature type="transmembrane region" description="Helical" evidence="5">
    <location>
        <begin position="83"/>
        <end position="104"/>
    </location>
</feature>
<dbReference type="GO" id="GO:0055085">
    <property type="term" value="P:transmembrane transport"/>
    <property type="evidence" value="ECO:0007669"/>
    <property type="project" value="InterPro"/>
</dbReference>
<evidence type="ECO:0000256" key="2">
    <source>
        <dbReference type="ARBA" id="ARBA00022692"/>
    </source>
</evidence>
<keyword evidence="8" id="KW-1185">Reference proteome</keyword>
<comment type="similarity">
    <text evidence="5">Belongs to the binding-protein-dependent transport system permease family.</text>
</comment>
<evidence type="ECO:0000256" key="4">
    <source>
        <dbReference type="ARBA" id="ARBA00023136"/>
    </source>
</evidence>
<dbReference type="PROSITE" id="PS50928">
    <property type="entry name" value="ABC_TM1"/>
    <property type="match status" value="1"/>
</dbReference>
<dbReference type="GO" id="GO:0005886">
    <property type="term" value="C:plasma membrane"/>
    <property type="evidence" value="ECO:0007669"/>
    <property type="project" value="UniProtKB-SubCell"/>
</dbReference>
<protein>
    <submittedName>
        <fullName evidence="7">ABC transporter permease subunit</fullName>
    </submittedName>
</protein>
<evidence type="ECO:0000256" key="3">
    <source>
        <dbReference type="ARBA" id="ARBA00022989"/>
    </source>
</evidence>
<name>A0AAE3DRY6_9FIRM</name>
<feature type="transmembrane region" description="Helical" evidence="5">
    <location>
        <begin position="16"/>
        <end position="43"/>
    </location>
</feature>
<feature type="transmembrane region" description="Helical" evidence="5">
    <location>
        <begin position="273"/>
        <end position="293"/>
    </location>
</feature>
<keyword evidence="5" id="KW-0813">Transport</keyword>
<comment type="caution">
    <text evidence="7">The sequence shown here is derived from an EMBL/GenBank/DDBJ whole genome shotgun (WGS) entry which is preliminary data.</text>
</comment>
<dbReference type="CDD" id="cd06261">
    <property type="entry name" value="TM_PBP2"/>
    <property type="match status" value="1"/>
</dbReference>
<dbReference type="EMBL" id="JAJEPR010000008">
    <property type="protein sequence ID" value="MCC2189466.1"/>
    <property type="molecule type" value="Genomic_DNA"/>
</dbReference>
<dbReference type="InterPro" id="IPR000515">
    <property type="entry name" value="MetI-like"/>
</dbReference>
<dbReference type="Proteomes" id="UP001197875">
    <property type="component" value="Unassembled WGS sequence"/>
</dbReference>
<dbReference type="InterPro" id="IPR035906">
    <property type="entry name" value="MetI-like_sf"/>
</dbReference>
<keyword evidence="3 5" id="KW-1133">Transmembrane helix</keyword>
<reference evidence="7 8" key="1">
    <citation type="submission" date="2021-10" db="EMBL/GenBank/DDBJ databases">
        <title>Anaerobic single-cell dispensing facilitates the cultivation of human gut bacteria.</title>
        <authorList>
            <person name="Afrizal A."/>
        </authorList>
    </citation>
    <scope>NUCLEOTIDE SEQUENCE [LARGE SCALE GENOMIC DNA]</scope>
    <source>
        <strain evidence="7 8">CLA-AA-H277</strain>
    </source>
</reference>
<organism evidence="7 8">
    <name type="scientific">Fusicatenibacter faecihominis</name>
    <dbReference type="NCBI Taxonomy" id="2881276"/>
    <lineage>
        <taxon>Bacteria</taxon>
        <taxon>Bacillati</taxon>
        <taxon>Bacillota</taxon>
        <taxon>Clostridia</taxon>
        <taxon>Lachnospirales</taxon>
        <taxon>Lachnospiraceae</taxon>
        <taxon>Fusicatenibacter</taxon>
    </lineage>
</organism>
<dbReference type="PANTHER" id="PTHR43496:SF1">
    <property type="entry name" value="POLYGALACTURONAN_RHAMNOGALACTURONAN TRANSPORT SYSTEM PERMEASE PROTEIN YTEP"/>
    <property type="match status" value="1"/>
</dbReference>
<dbReference type="Pfam" id="PF00528">
    <property type="entry name" value="BPD_transp_1"/>
    <property type="match status" value="1"/>
</dbReference>
<dbReference type="PANTHER" id="PTHR43496">
    <property type="entry name" value="PROTEIN LPLB"/>
    <property type="match status" value="1"/>
</dbReference>
<dbReference type="SUPFAM" id="SSF161098">
    <property type="entry name" value="MetI-like"/>
    <property type="match status" value="1"/>
</dbReference>
<keyword evidence="4 5" id="KW-0472">Membrane</keyword>
<evidence type="ECO:0000313" key="8">
    <source>
        <dbReference type="Proteomes" id="UP001197875"/>
    </source>
</evidence>
<evidence type="ECO:0000256" key="1">
    <source>
        <dbReference type="ARBA" id="ARBA00004141"/>
    </source>
</evidence>
<accession>A0AAE3DRY6</accession>
<evidence type="ECO:0000313" key="7">
    <source>
        <dbReference type="EMBL" id="MCC2189466.1"/>
    </source>
</evidence>
<keyword evidence="2 5" id="KW-0812">Transmembrane</keyword>
<sequence length="307" mass="35233">MKKKKNLFYYLKKDRFIYLLMLPGLIWYLVFRYFPMLGIVIAFEDYKPFWGIEGIFTSNWVGFKHFIKFFQSPYFFRLMKNTLLLSIYTLVWSFPIAIILALFINELKCKIFQKTVQTVSYLPHFLSTVIVCGMIRTLVSVDGGLVNAIVKFFGGEAMPFLGMPEYFRTIYTVSEVWQSVGWDSIVFIAAMAAIDQELYEAAMVDGAGVLKRMWHITIPGIMPVITIMLILKVGNILNLGYEKVLLLYSPQVYSTADVISTYVYREGVVNQNYSFATAVNLFTSVISLILVLGTNKITKKLGQEGIW</sequence>
<proteinExistence type="inferred from homology"/>
<evidence type="ECO:0000259" key="6">
    <source>
        <dbReference type="PROSITE" id="PS50928"/>
    </source>
</evidence>